<feature type="region of interest" description="Disordered" evidence="1">
    <location>
        <begin position="1"/>
        <end position="36"/>
    </location>
</feature>
<keyword evidence="3" id="KW-1185">Reference proteome</keyword>
<proteinExistence type="predicted"/>
<dbReference type="OrthoDB" id="4567621at2"/>
<dbReference type="EMBL" id="NMQT01000031">
    <property type="protein sequence ID" value="OXM57057.1"/>
    <property type="molecule type" value="Genomic_DNA"/>
</dbReference>
<organism evidence="2 3">
    <name type="scientific">Amycolatopsis thailandensis</name>
    <dbReference type="NCBI Taxonomy" id="589330"/>
    <lineage>
        <taxon>Bacteria</taxon>
        <taxon>Bacillati</taxon>
        <taxon>Actinomycetota</taxon>
        <taxon>Actinomycetes</taxon>
        <taxon>Pseudonocardiales</taxon>
        <taxon>Pseudonocardiaceae</taxon>
        <taxon>Amycolatopsis</taxon>
    </lineage>
</organism>
<accession>A0A229SDR2</accession>
<gene>
    <name evidence="2" type="ORF">CFP71_09995</name>
</gene>
<comment type="caution">
    <text evidence="2">The sequence shown here is derived from an EMBL/GenBank/DDBJ whole genome shotgun (WGS) entry which is preliminary data.</text>
</comment>
<evidence type="ECO:0000313" key="2">
    <source>
        <dbReference type="EMBL" id="OXM57057.1"/>
    </source>
</evidence>
<reference evidence="2 3" key="1">
    <citation type="submission" date="2017-07" db="EMBL/GenBank/DDBJ databases">
        <title>Amycolatopsis thailandensis Genome sequencing and assembly.</title>
        <authorList>
            <person name="Kaur N."/>
            <person name="Mayilraj S."/>
        </authorList>
    </citation>
    <scope>NUCLEOTIDE SEQUENCE [LARGE SCALE GENOMIC DNA]</scope>
    <source>
        <strain evidence="2 3">JCM 16380</strain>
    </source>
</reference>
<evidence type="ECO:0000313" key="3">
    <source>
        <dbReference type="Proteomes" id="UP000215223"/>
    </source>
</evidence>
<dbReference type="Proteomes" id="UP000215223">
    <property type="component" value="Unassembled WGS sequence"/>
</dbReference>
<feature type="compositionally biased region" description="Basic and acidic residues" evidence="1">
    <location>
        <begin position="1"/>
        <end position="19"/>
    </location>
</feature>
<sequence length="84" mass="9553">MTDRGPSDPPEARVRRADETGTSAKPSPWAPGYTGPLEGAWHDTGFIVEGRKWLPRDRIAVFLETYLRTKQMPYALLDDLHRDD</sequence>
<name>A0A229SDR2_9PSEU</name>
<dbReference type="RefSeq" id="WP_093933553.1">
    <property type="nucleotide sequence ID" value="NZ_NMQT01000031.1"/>
</dbReference>
<evidence type="ECO:0000256" key="1">
    <source>
        <dbReference type="SAM" id="MobiDB-lite"/>
    </source>
</evidence>
<dbReference type="AlphaFoldDB" id="A0A229SDR2"/>
<protein>
    <submittedName>
        <fullName evidence="2">Uncharacterized protein</fullName>
    </submittedName>
</protein>